<dbReference type="EMBL" id="PYSW02000026">
    <property type="protein sequence ID" value="KAG2381694.1"/>
    <property type="molecule type" value="Genomic_DNA"/>
</dbReference>
<dbReference type="GO" id="GO:0030422">
    <property type="term" value="P:siRNA processing"/>
    <property type="evidence" value="ECO:0007669"/>
    <property type="project" value="TreeGrafter"/>
</dbReference>
<organism evidence="3 4">
    <name type="scientific">Naegleria lovaniensis</name>
    <name type="common">Amoeba</name>
    <dbReference type="NCBI Taxonomy" id="51637"/>
    <lineage>
        <taxon>Eukaryota</taxon>
        <taxon>Discoba</taxon>
        <taxon>Heterolobosea</taxon>
        <taxon>Tetramitia</taxon>
        <taxon>Eutetramitia</taxon>
        <taxon>Vahlkampfiidae</taxon>
        <taxon>Naegleria</taxon>
    </lineage>
</organism>
<keyword evidence="1" id="KW-0808">Transferase</keyword>
<evidence type="ECO:0000313" key="4">
    <source>
        <dbReference type="Proteomes" id="UP000816034"/>
    </source>
</evidence>
<protein>
    <recommendedName>
        <fullName evidence="1">RNA-dependent RNA polymerase</fullName>
        <ecNumber evidence="1">2.7.7.48</ecNumber>
    </recommendedName>
</protein>
<dbReference type="InterPro" id="IPR007855">
    <property type="entry name" value="RDRP"/>
</dbReference>
<dbReference type="PANTHER" id="PTHR23079:SF55">
    <property type="entry name" value="RNA-DIRECTED RNA POLYMERASE"/>
    <property type="match status" value="1"/>
</dbReference>
<dbReference type="InterPro" id="IPR057596">
    <property type="entry name" value="RDRP_core"/>
</dbReference>
<evidence type="ECO:0000313" key="3">
    <source>
        <dbReference type="EMBL" id="KAG2381694.1"/>
    </source>
</evidence>
<dbReference type="AlphaFoldDB" id="A0AA88KHE4"/>
<comment type="catalytic activity">
    <reaction evidence="1">
        <text>RNA(n) + a ribonucleoside 5'-triphosphate = RNA(n+1) + diphosphate</text>
        <dbReference type="Rhea" id="RHEA:21248"/>
        <dbReference type="Rhea" id="RHEA-COMP:14527"/>
        <dbReference type="Rhea" id="RHEA-COMP:17342"/>
        <dbReference type="ChEBI" id="CHEBI:33019"/>
        <dbReference type="ChEBI" id="CHEBI:61557"/>
        <dbReference type="ChEBI" id="CHEBI:140395"/>
        <dbReference type="EC" id="2.7.7.48"/>
    </reaction>
</comment>
<comment type="caution">
    <text evidence="3">The sequence shown here is derived from an EMBL/GenBank/DDBJ whole genome shotgun (WGS) entry which is preliminary data.</text>
</comment>
<dbReference type="GO" id="GO:0003723">
    <property type="term" value="F:RNA binding"/>
    <property type="evidence" value="ECO:0007669"/>
    <property type="project" value="UniProtKB-KW"/>
</dbReference>
<dbReference type="Proteomes" id="UP000816034">
    <property type="component" value="Unassembled WGS sequence"/>
</dbReference>
<keyword evidence="4" id="KW-1185">Reference proteome</keyword>
<sequence length="279" mass="32544">MKKYETNIDIYPFIDVLKSSSVIEGSVHRTFMSCMLNLTTKKDEMSQLFIHWLEKYLREKIHLDRSNASELKKKCLNLCTNYRFKTQIENGFEPNFPLIANHIGDSITKTCEKLVRKNLSLKMHLKQTAVRLMGVIDESIENALQPNQVFIHCDTLTLENLYKIKQAIIYRDPLVYEGDIQKLEIVLIPPNEYLASLRNVIVFPKVAKDQLAPHQKMGGGDLDGDWYCIIFDQELCSLMDKEPNFINYDANKQARKSQTFTLSYEEIRTETIRRIAHKF</sequence>
<keyword evidence="1" id="KW-0694">RNA-binding</keyword>
<dbReference type="EC" id="2.7.7.48" evidence="1"/>
<comment type="similarity">
    <text evidence="1">Belongs to the RdRP family.</text>
</comment>
<dbReference type="GO" id="GO:0031380">
    <property type="term" value="C:nuclear RNA-directed RNA polymerase complex"/>
    <property type="evidence" value="ECO:0007669"/>
    <property type="project" value="TreeGrafter"/>
</dbReference>
<feature type="domain" description="RDRP core" evidence="2">
    <location>
        <begin position="1"/>
        <end position="253"/>
    </location>
</feature>
<evidence type="ECO:0000259" key="2">
    <source>
        <dbReference type="Pfam" id="PF05183"/>
    </source>
</evidence>
<dbReference type="GO" id="GO:0003968">
    <property type="term" value="F:RNA-directed RNA polymerase activity"/>
    <property type="evidence" value="ECO:0007669"/>
    <property type="project" value="UniProtKB-KW"/>
</dbReference>
<reference evidence="3 4" key="1">
    <citation type="journal article" date="2018" name="BMC Genomics">
        <title>The genome of Naegleria lovaniensis, the basis for a comparative approach to unravel pathogenicity factors of the human pathogenic amoeba N. fowleri.</title>
        <authorList>
            <person name="Liechti N."/>
            <person name="Schurch N."/>
            <person name="Bruggmann R."/>
            <person name="Wittwer M."/>
        </authorList>
    </citation>
    <scope>NUCLEOTIDE SEQUENCE [LARGE SCALE GENOMIC DNA]</scope>
    <source>
        <strain evidence="3 4">ATCC 30569</strain>
    </source>
</reference>
<keyword evidence="1" id="KW-0548">Nucleotidyltransferase</keyword>
<name>A0AA88KHE4_NAELO</name>
<evidence type="ECO:0000256" key="1">
    <source>
        <dbReference type="RuleBase" id="RU363098"/>
    </source>
</evidence>
<proteinExistence type="inferred from homology"/>
<gene>
    <name evidence="3" type="ORF">C9374_006078</name>
</gene>
<accession>A0AA88KHE4</accession>
<dbReference type="GeneID" id="68098533"/>
<keyword evidence="1" id="KW-0696">RNA-directed RNA polymerase</keyword>
<dbReference type="Pfam" id="PF05183">
    <property type="entry name" value="RdRP"/>
    <property type="match status" value="1"/>
</dbReference>
<dbReference type="PANTHER" id="PTHR23079">
    <property type="entry name" value="RNA-DEPENDENT RNA POLYMERASE"/>
    <property type="match status" value="1"/>
</dbReference>
<dbReference type="RefSeq" id="XP_044547374.1">
    <property type="nucleotide sequence ID" value="XM_044695899.1"/>
</dbReference>